<dbReference type="PROSITE" id="PS51463">
    <property type="entry name" value="P_GLUCOSE_ISOMERASE_3"/>
    <property type="match status" value="1"/>
</dbReference>
<dbReference type="InterPro" id="IPR035476">
    <property type="entry name" value="SIS_PGI_1"/>
</dbReference>
<evidence type="ECO:0000256" key="1">
    <source>
        <dbReference type="ARBA" id="ARBA00004926"/>
    </source>
</evidence>
<evidence type="ECO:0000256" key="6">
    <source>
        <dbReference type="ARBA" id="ARBA00029321"/>
    </source>
</evidence>
<feature type="active site" evidence="7">
    <location>
        <position position="380"/>
    </location>
</feature>
<evidence type="ECO:0000313" key="10">
    <source>
        <dbReference type="Proteomes" id="UP000004750"/>
    </source>
</evidence>
<dbReference type="GO" id="GO:0048029">
    <property type="term" value="F:monosaccharide binding"/>
    <property type="evidence" value="ECO:0007669"/>
    <property type="project" value="TreeGrafter"/>
</dbReference>
<comment type="catalytic activity">
    <reaction evidence="6 7 8">
        <text>alpha-D-glucose 6-phosphate = beta-D-fructose 6-phosphate</text>
        <dbReference type="Rhea" id="RHEA:11816"/>
        <dbReference type="ChEBI" id="CHEBI:57634"/>
        <dbReference type="ChEBI" id="CHEBI:58225"/>
        <dbReference type="EC" id="5.3.1.9"/>
    </reaction>
</comment>
<organism evidence="9 10">
    <name type="scientific">Cardiobacterium valvarum F0432</name>
    <dbReference type="NCBI Taxonomy" id="797473"/>
    <lineage>
        <taxon>Bacteria</taxon>
        <taxon>Pseudomonadati</taxon>
        <taxon>Pseudomonadota</taxon>
        <taxon>Gammaproteobacteria</taxon>
        <taxon>Cardiobacteriales</taxon>
        <taxon>Cardiobacteriaceae</taxon>
        <taxon>Cardiobacterium</taxon>
    </lineage>
</organism>
<dbReference type="GO" id="GO:0097367">
    <property type="term" value="F:carbohydrate derivative binding"/>
    <property type="evidence" value="ECO:0007669"/>
    <property type="project" value="InterPro"/>
</dbReference>
<dbReference type="InterPro" id="IPR046348">
    <property type="entry name" value="SIS_dom_sf"/>
</dbReference>
<comment type="pathway">
    <text evidence="7">Carbohydrate biosynthesis; gluconeogenesis.</text>
</comment>
<dbReference type="AlphaFoldDB" id="G9ZEY5"/>
<dbReference type="Proteomes" id="UP000004750">
    <property type="component" value="Unassembled WGS sequence"/>
</dbReference>
<keyword evidence="7" id="KW-0963">Cytoplasm</keyword>
<dbReference type="Gene3D" id="1.10.1390.10">
    <property type="match status" value="1"/>
</dbReference>
<dbReference type="CDD" id="cd05016">
    <property type="entry name" value="SIS_PGI_2"/>
    <property type="match status" value="1"/>
</dbReference>
<dbReference type="PATRIC" id="fig|797473.3.peg.1066"/>
<name>G9ZEY5_9GAMM</name>
<comment type="similarity">
    <text evidence="2 7 8">Belongs to the GPI family.</text>
</comment>
<dbReference type="GO" id="GO:0006094">
    <property type="term" value="P:gluconeogenesis"/>
    <property type="evidence" value="ECO:0007669"/>
    <property type="project" value="UniProtKB-UniRule"/>
</dbReference>
<evidence type="ECO:0000256" key="5">
    <source>
        <dbReference type="ARBA" id="ARBA00023235"/>
    </source>
</evidence>
<evidence type="ECO:0000256" key="8">
    <source>
        <dbReference type="RuleBase" id="RU000612"/>
    </source>
</evidence>
<sequence>MTTMSTLHEKLKSHKDTIQSKTLSEWFAAEPGRVQEWTLHHAGIYLDLSKNHINAQTKSLWQQWVDSAGVAEGIAAITRGDNVNTGEHRPALHHRLRAPADQPFVVNGEDVSPHIRDVRARMKNIAERVRSGEWKGFDGQAITDVIHIGIGGSELGPRLLCTAFKHLADDRIRVHFLATPDPVKISELKRRLNPATTLLIAASKSFGTEETLSNAGYMREWLRAAGGEKADEQMIALSANVEKAAAFGIAAELVLPFWDWVGGRFSLWSAISLPFILQNGYEAYENLLAGAHEMDKHFQTAPLMANMPVWLATLEAWYNHYYNWNNRAVITYCNPMEPFPQYLQQLDMESLGKRANRAGKPLTKPSGIIVWGGTGTEAQHAFFQLIHQGQRNIPIDFVTVKTPPKGYEDAQRIIHGHCTAQAEALMRGRDDSDLQNIPENERYQRTCPGNRPSTTIILDELTPAKLGAFIALYEHKVTVQAILYDVNAYDQWGVELGKVLAKGTEASLAGRTGEHDPSTTAIIDYLKS</sequence>
<evidence type="ECO:0000313" key="9">
    <source>
        <dbReference type="EMBL" id="EHM54305.1"/>
    </source>
</evidence>
<dbReference type="PROSITE" id="PS00765">
    <property type="entry name" value="P_GLUCOSE_ISOMERASE_1"/>
    <property type="match status" value="1"/>
</dbReference>
<dbReference type="GO" id="GO:0005829">
    <property type="term" value="C:cytosol"/>
    <property type="evidence" value="ECO:0007669"/>
    <property type="project" value="TreeGrafter"/>
</dbReference>
<evidence type="ECO:0000256" key="3">
    <source>
        <dbReference type="ARBA" id="ARBA00022432"/>
    </source>
</evidence>
<dbReference type="GO" id="GO:0006096">
    <property type="term" value="P:glycolytic process"/>
    <property type="evidence" value="ECO:0007669"/>
    <property type="project" value="UniProtKB-UniRule"/>
</dbReference>
<dbReference type="InterPro" id="IPR018189">
    <property type="entry name" value="Phosphoglucose_isomerase_CS"/>
</dbReference>
<dbReference type="InterPro" id="IPR001672">
    <property type="entry name" value="G6P_Isomerase"/>
</dbReference>
<dbReference type="PROSITE" id="PS00174">
    <property type="entry name" value="P_GLUCOSE_ISOMERASE_2"/>
    <property type="match status" value="1"/>
</dbReference>
<accession>G9ZEY5</accession>
<dbReference type="GO" id="GO:0051156">
    <property type="term" value="P:glucose 6-phosphate metabolic process"/>
    <property type="evidence" value="ECO:0007669"/>
    <property type="project" value="TreeGrafter"/>
</dbReference>
<dbReference type="HAMAP" id="MF_00473">
    <property type="entry name" value="G6P_isomerase"/>
    <property type="match status" value="1"/>
</dbReference>
<dbReference type="HOGENOM" id="CLU_017947_3_1_6"/>
<evidence type="ECO:0000256" key="4">
    <source>
        <dbReference type="ARBA" id="ARBA00023152"/>
    </source>
</evidence>
<keyword evidence="5 7" id="KW-0413">Isomerase</keyword>
<evidence type="ECO:0000256" key="2">
    <source>
        <dbReference type="ARBA" id="ARBA00006604"/>
    </source>
</evidence>
<comment type="caution">
    <text evidence="9">The sequence shown here is derived from an EMBL/GenBank/DDBJ whole genome shotgun (WGS) entry which is preliminary data.</text>
</comment>
<dbReference type="GO" id="GO:0004347">
    <property type="term" value="F:glucose-6-phosphate isomerase activity"/>
    <property type="evidence" value="ECO:0007669"/>
    <property type="project" value="UniProtKB-UniRule"/>
</dbReference>
<proteinExistence type="inferred from homology"/>
<dbReference type="InterPro" id="IPR035482">
    <property type="entry name" value="SIS_PGI_2"/>
</dbReference>
<comment type="function">
    <text evidence="7">Catalyzes the reversible isomerization of glucose-6-phosphate to fructose-6-phosphate.</text>
</comment>
<keyword evidence="4 7" id="KW-0324">Glycolysis</keyword>
<feature type="active site" evidence="7">
    <location>
        <position position="498"/>
    </location>
</feature>
<keyword evidence="3 7" id="KW-0312">Gluconeogenesis</keyword>
<dbReference type="PANTHER" id="PTHR11469">
    <property type="entry name" value="GLUCOSE-6-PHOSPHATE ISOMERASE"/>
    <property type="match status" value="1"/>
</dbReference>
<dbReference type="PRINTS" id="PR00662">
    <property type="entry name" value="G6PISOMERASE"/>
</dbReference>
<dbReference type="CDD" id="cd05015">
    <property type="entry name" value="SIS_PGI_1"/>
    <property type="match status" value="1"/>
</dbReference>
<dbReference type="Gene3D" id="3.40.50.10490">
    <property type="entry name" value="Glucose-6-phosphate isomerase like protein, domain 1"/>
    <property type="match status" value="2"/>
</dbReference>
<dbReference type="SUPFAM" id="SSF53697">
    <property type="entry name" value="SIS domain"/>
    <property type="match status" value="1"/>
</dbReference>
<dbReference type="EC" id="5.3.1.9" evidence="7"/>
<gene>
    <name evidence="7" type="primary">pgi</name>
    <name evidence="9" type="ORF">HMPREF9080_01325</name>
</gene>
<dbReference type="UniPathway" id="UPA00138"/>
<feature type="active site" description="Proton donor" evidence="7">
    <location>
        <position position="349"/>
    </location>
</feature>
<comment type="subcellular location">
    <subcellularLocation>
        <location evidence="7">Cytoplasm</location>
    </subcellularLocation>
</comment>
<dbReference type="UniPathway" id="UPA00109">
    <property type="reaction ID" value="UER00181"/>
</dbReference>
<dbReference type="PANTHER" id="PTHR11469:SF1">
    <property type="entry name" value="GLUCOSE-6-PHOSPHATE ISOMERASE"/>
    <property type="match status" value="1"/>
</dbReference>
<protein>
    <recommendedName>
        <fullName evidence="7">Glucose-6-phosphate isomerase</fullName>
        <shortName evidence="7">GPI</shortName>
        <ecNumber evidence="7">5.3.1.9</ecNumber>
    </recommendedName>
    <alternativeName>
        <fullName evidence="7">Phosphoglucose isomerase</fullName>
        <shortName evidence="7">PGI</shortName>
    </alternativeName>
    <alternativeName>
        <fullName evidence="7">Phosphohexose isomerase</fullName>
        <shortName evidence="7">PHI</shortName>
    </alternativeName>
</protein>
<dbReference type="InterPro" id="IPR023096">
    <property type="entry name" value="G6P_Isomerase_C"/>
</dbReference>
<comment type="pathway">
    <text evidence="1 7 8">Carbohydrate degradation; glycolysis; D-glyceraldehyde 3-phosphate and glycerone phosphate from D-glucose: step 2/4.</text>
</comment>
<reference evidence="9 10" key="1">
    <citation type="submission" date="2011-08" db="EMBL/GenBank/DDBJ databases">
        <authorList>
            <person name="Weinstock G."/>
            <person name="Sodergren E."/>
            <person name="Clifton S."/>
            <person name="Fulton L."/>
            <person name="Fulton B."/>
            <person name="Courtney L."/>
            <person name="Fronick C."/>
            <person name="Harrison M."/>
            <person name="Strong C."/>
            <person name="Farmer C."/>
            <person name="Delahaunty K."/>
            <person name="Markovic C."/>
            <person name="Hall O."/>
            <person name="Minx P."/>
            <person name="Tomlinson C."/>
            <person name="Mitreva M."/>
            <person name="Hou S."/>
            <person name="Chen J."/>
            <person name="Wollam A."/>
            <person name="Pepin K.H."/>
            <person name="Johnson M."/>
            <person name="Bhonagiri V."/>
            <person name="Zhang X."/>
            <person name="Suruliraj S."/>
            <person name="Warren W."/>
            <person name="Chinwalla A."/>
            <person name="Mardis E.R."/>
            <person name="Wilson R.K."/>
        </authorList>
    </citation>
    <scope>NUCLEOTIDE SEQUENCE [LARGE SCALE GENOMIC DNA]</scope>
    <source>
        <strain evidence="9 10">F0432</strain>
    </source>
</reference>
<dbReference type="Pfam" id="PF00342">
    <property type="entry name" value="PGI"/>
    <property type="match status" value="1"/>
</dbReference>
<dbReference type="STRING" id="797473.HMPREF9080_01325"/>
<dbReference type="EMBL" id="AGCM01000073">
    <property type="protein sequence ID" value="EHM54305.1"/>
    <property type="molecule type" value="Genomic_DNA"/>
</dbReference>
<dbReference type="NCBIfam" id="NF001211">
    <property type="entry name" value="PRK00179.1"/>
    <property type="match status" value="1"/>
</dbReference>
<evidence type="ECO:0000256" key="7">
    <source>
        <dbReference type="HAMAP-Rule" id="MF_00473"/>
    </source>
</evidence>